<reference evidence="1 2" key="1">
    <citation type="journal article" date="2015" name="Stand. Genomic Sci.">
        <title>Genomic Encyclopedia of Bacterial and Archaeal Type Strains, Phase III: the genomes of soil and plant-associated and newly described type strains.</title>
        <authorList>
            <person name="Whitman W.B."/>
            <person name="Woyke T."/>
            <person name="Klenk H.P."/>
            <person name="Zhou Y."/>
            <person name="Lilburn T.G."/>
            <person name="Beck B.J."/>
            <person name="De Vos P."/>
            <person name="Vandamme P."/>
            <person name="Eisen J.A."/>
            <person name="Garrity G."/>
            <person name="Hugenholtz P."/>
            <person name="Kyrpides N.C."/>
        </authorList>
    </citation>
    <scope>NUCLEOTIDE SEQUENCE [LARGE SCALE GENOMIC DNA]</scope>
    <source>
        <strain evidence="1 2">CGMCC 1.5364</strain>
    </source>
</reference>
<sequence>MMFLKRTHGPRTVSLPDGSILSLADLPGRQTRWVASRKAVVVHAVEHGLLTREDALRRYDLTDEEFDAWSKAVHQFGKNALKVTKLQEFRQPEV</sequence>
<dbReference type="InterPro" id="IPR036388">
    <property type="entry name" value="WH-like_DNA-bd_sf"/>
</dbReference>
<evidence type="ECO:0000313" key="1">
    <source>
        <dbReference type="EMBL" id="TWI37985.1"/>
    </source>
</evidence>
<dbReference type="SUPFAM" id="SSF48295">
    <property type="entry name" value="TrpR-like"/>
    <property type="match status" value="1"/>
</dbReference>
<protein>
    <submittedName>
        <fullName evidence="1">Uncharacterized protein DUF1153</fullName>
    </submittedName>
</protein>
<gene>
    <name evidence="1" type="ORF">IQ24_00119</name>
</gene>
<dbReference type="Pfam" id="PF06627">
    <property type="entry name" value="DUF1153"/>
    <property type="match status" value="1"/>
</dbReference>
<dbReference type="InterPro" id="IPR010921">
    <property type="entry name" value="Trp_repressor/repl_initiator"/>
</dbReference>
<dbReference type="Proteomes" id="UP000316225">
    <property type="component" value="Unassembled WGS sequence"/>
</dbReference>
<dbReference type="Gene3D" id="1.10.10.10">
    <property type="entry name" value="Winged helix-like DNA-binding domain superfamily/Winged helix DNA-binding domain"/>
    <property type="match status" value="1"/>
</dbReference>
<keyword evidence="2" id="KW-1185">Reference proteome</keyword>
<comment type="caution">
    <text evidence="1">The sequence shown here is derived from an EMBL/GenBank/DDBJ whole genome shotgun (WGS) entry which is preliminary data.</text>
</comment>
<dbReference type="GO" id="GO:0043565">
    <property type="term" value="F:sequence-specific DNA binding"/>
    <property type="evidence" value="ECO:0007669"/>
    <property type="project" value="InterPro"/>
</dbReference>
<accession>A0A562P0N5</accession>
<name>A0A562P0N5_9RHOB</name>
<dbReference type="InterPro" id="IPR009534">
    <property type="entry name" value="DUF1153"/>
</dbReference>
<organism evidence="1 2">
    <name type="scientific">Paracoccus sulfuroxidans</name>
    <dbReference type="NCBI Taxonomy" id="384678"/>
    <lineage>
        <taxon>Bacteria</taxon>
        <taxon>Pseudomonadati</taxon>
        <taxon>Pseudomonadota</taxon>
        <taxon>Alphaproteobacteria</taxon>
        <taxon>Rhodobacterales</taxon>
        <taxon>Paracoccaceae</taxon>
        <taxon>Paracoccus</taxon>
    </lineage>
</organism>
<evidence type="ECO:0000313" key="2">
    <source>
        <dbReference type="Proteomes" id="UP000316225"/>
    </source>
</evidence>
<dbReference type="AlphaFoldDB" id="A0A562P0N5"/>
<proteinExistence type="predicted"/>
<dbReference type="EMBL" id="VLKU01000001">
    <property type="protein sequence ID" value="TWI37985.1"/>
    <property type="molecule type" value="Genomic_DNA"/>
</dbReference>